<dbReference type="Proteomes" id="UP001172457">
    <property type="component" value="Chromosome 2"/>
</dbReference>
<evidence type="ECO:0000256" key="1">
    <source>
        <dbReference type="SAM" id="SignalP"/>
    </source>
</evidence>
<accession>A0AA38TJ48</accession>
<reference evidence="2" key="1">
    <citation type="submission" date="2023-03" db="EMBL/GenBank/DDBJ databases">
        <title>Chromosome-scale reference genome and RAD-based genetic map of yellow starthistle (Centaurea solstitialis) reveal putative structural variation and QTLs associated with invader traits.</title>
        <authorList>
            <person name="Reatini B."/>
            <person name="Cang F.A."/>
            <person name="Jiang Q."/>
            <person name="Mckibben M.T.W."/>
            <person name="Barker M.S."/>
            <person name="Rieseberg L.H."/>
            <person name="Dlugosch K.M."/>
        </authorList>
    </citation>
    <scope>NUCLEOTIDE SEQUENCE</scope>
    <source>
        <strain evidence="2">CAN-66</strain>
        <tissue evidence="2">Leaf</tissue>
    </source>
</reference>
<evidence type="ECO:0000313" key="2">
    <source>
        <dbReference type="EMBL" id="KAJ9560994.1"/>
    </source>
</evidence>
<name>A0AA38TJ48_9ASTR</name>
<proteinExistence type="predicted"/>
<comment type="caution">
    <text evidence="2">The sequence shown here is derived from an EMBL/GenBank/DDBJ whole genome shotgun (WGS) entry which is preliminary data.</text>
</comment>
<dbReference type="EMBL" id="JARYMX010000002">
    <property type="protein sequence ID" value="KAJ9560994.1"/>
    <property type="molecule type" value="Genomic_DNA"/>
</dbReference>
<sequence>MVSRTFLFLALAFSVVLLVRVTDTEDTTMMEMVDTTMMDMEDTTMMTTATTTSATTTTATMVVDMEVAGLVAVVDVTMEGVSVAVHSKRQLHTNKLKTDSGGIKAHEPSFLSRMEKMVHPII</sequence>
<organism evidence="2 3">
    <name type="scientific">Centaurea solstitialis</name>
    <name type="common">yellow star-thistle</name>
    <dbReference type="NCBI Taxonomy" id="347529"/>
    <lineage>
        <taxon>Eukaryota</taxon>
        <taxon>Viridiplantae</taxon>
        <taxon>Streptophyta</taxon>
        <taxon>Embryophyta</taxon>
        <taxon>Tracheophyta</taxon>
        <taxon>Spermatophyta</taxon>
        <taxon>Magnoliopsida</taxon>
        <taxon>eudicotyledons</taxon>
        <taxon>Gunneridae</taxon>
        <taxon>Pentapetalae</taxon>
        <taxon>asterids</taxon>
        <taxon>campanulids</taxon>
        <taxon>Asterales</taxon>
        <taxon>Asteraceae</taxon>
        <taxon>Carduoideae</taxon>
        <taxon>Cardueae</taxon>
        <taxon>Centaureinae</taxon>
        <taxon>Centaurea</taxon>
    </lineage>
</organism>
<gene>
    <name evidence="2" type="ORF">OSB04_006154</name>
</gene>
<keyword evidence="1" id="KW-0732">Signal</keyword>
<feature type="signal peptide" evidence="1">
    <location>
        <begin position="1"/>
        <end position="24"/>
    </location>
</feature>
<feature type="chain" id="PRO_5041254305" evidence="1">
    <location>
        <begin position="25"/>
        <end position="122"/>
    </location>
</feature>
<keyword evidence="3" id="KW-1185">Reference proteome</keyword>
<evidence type="ECO:0000313" key="3">
    <source>
        <dbReference type="Proteomes" id="UP001172457"/>
    </source>
</evidence>
<dbReference type="AlphaFoldDB" id="A0AA38TJ48"/>
<protein>
    <submittedName>
        <fullName evidence="2">Uncharacterized protein</fullName>
    </submittedName>
</protein>